<reference evidence="2" key="1">
    <citation type="submission" date="2022-10" db="EMBL/GenBank/DDBJ databases">
        <authorList>
            <person name="Hyden B.L."/>
            <person name="Feng K."/>
            <person name="Yates T."/>
            <person name="Jawdy S."/>
            <person name="Smart L.B."/>
            <person name="Muchero W."/>
        </authorList>
    </citation>
    <scope>NUCLEOTIDE SEQUENCE</scope>
    <source>
        <tissue evidence="2">Shoot tip</tissue>
    </source>
</reference>
<evidence type="ECO:0000313" key="3">
    <source>
        <dbReference type="Proteomes" id="UP001141253"/>
    </source>
</evidence>
<evidence type="ECO:0000313" key="2">
    <source>
        <dbReference type="EMBL" id="KAJ6397736.1"/>
    </source>
</evidence>
<reference evidence="2" key="2">
    <citation type="journal article" date="2023" name="Int. J. Mol. Sci.">
        <title>De Novo Assembly and Annotation of 11 Diverse Shrub Willow (Salix) Genomes Reveals Novel Gene Organization in Sex-Linked Regions.</title>
        <authorList>
            <person name="Hyden B."/>
            <person name="Feng K."/>
            <person name="Yates T.B."/>
            <person name="Jawdy S."/>
            <person name="Cereghino C."/>
            <person name="Smart L.B."/>
            <person name="Muchero W."/>
        </authorList>
    </citation>
    <scope>NUCLEOTIDE SEQUENCE</scope>
    <source>
        <tissue evidence="2">Shoot tip</tissue>
    </source>
</reference>
<dbReference type="EMBL" id="JAPFFI010000003">
    <property type="protein sequence ID" value="KAJ6397736.1"/>
    <property type="molecule type" value="Genomic_DNA"/>
</dbReference>
<evidence type="ECO:0000256" key="1">
    <source>
        <dbReference type="SAM" id="MobiDB-lite"/>
    </source>
</evidence>
<name>A0ABQ9CHK5_9ROSI</name>
<protein>
    <submittedName>
        <fullName evidence="2">Uncharacterized protein</fullName>
    </submittedName>
</protein>
<accession>A0ABQ9CHK5</accession>
<keyword evidence="3" id="KW-1185">Reference proteome</keyword>
<gene>
    <name evidence="2" type="ORF">OIU77_018695</name>
</gene>
<dbReference type="PANTHER" id="PTHR37238">
    <property type="entry name" value="OS05G0532500 PROTEIN"/>
    <property type="match status" value="1"/>
</dbReference>
<dbReference type="Proteomes" id="UP001141253">
    <property type="component" value="Chromosome 5"/>
</dbReference>
<dbReference type="PANTHER" id="PTHR37238:SF1">
    <property type="entry name" value="OS05G0532500 PROTEIN"/>
    <property type="match status" value="1"/>
</dbReference>
<feature type="region of interest" description="Disordered" evidence="1">
    <location>
        <begin position="215"/>
        <end position="245"/>
    </location>
</feature>
<proteinExistence type="predicted"/>
<feature type="region of interest" description="Disordered" evidence="1">
    <location>
        <begin position="1"/>
        <end position="26"/>
    </location>
</feature>
<organism evidence="2 3">
    <name type="scientific">Salix suchowensis</name>
    <dbReference type="NCBI Taxonomy" id="1278906"/>
    <lineage>
        <taxon>Eukaryota</taxon>
        <taxon>Viridiplantae</taxon>
        <taxon>Streptophyta</taxon>
        <taxon>Embryophyta</taxon>
        <taxon>Tracheophyta</taxon>
        <taxon>Spermatophyta</taxon>
        <taxon>Magnoliopsida</taxon>
        <taxon>eudicotyledons</taxon>
        <taxon>Gunneridae</taxon>
        <taxon>Pentapetalae</taxon>
        <taxon>rosids</taxon>
        <taxon>fabids</taxon>
        <taxon>Malpighiales</taxon>
        <taxon>Salicaceae</taxon>
        <taxon>Saliceae</taxon>
        <taxon>Salix</taxon>
    </lineage>
</organism>
<comment type="caution">
    <text evidence="2">The sequence shown here is derived from an EMBL/GenBank/DDBJ whole genome shotgun (WGS) entry which is preliminary data.</text>
</comment>
<sequence length="245" mass="27322">MASKSSARKPLKDLSNNNGRYLKSVNPKKKCKEIGEKYNVNRVQQQDDEDGFLDRLLLVQSDLSSLTSQIDELVAQAFKLKTTSKEGSEEIESFMHVLSNMLSSLKPWVPRFQKALSSNFVEPENKLQHKIVSEKIEDGSFDVDSPDKIRMDSLISPSPLVSWRAGCNVERGRQLFLLTPLPISKTLSARHQGLPKSVFERIALHPAVELPSFSTVSRDGNEDLLEEMATKPTPSKPADSVANEG</sequence>